<dbReference type="eggNOG" id="ENOG502SSEJ">
    <property type="taxonomic scope" value="Eukaryota"/>
</dbReference>
<dbReference type="CDD" id="cd00821">
    <property type="entry name" value="PH"/>
    <property type="match status" value="1"/>
</dbReference>
<evidence type="ECO:0000259" key="1">
    <source>
        <dbReference type="PROSITE" id="PS50003"/>
    </source>
</evidence>
<dbReference type="EMBL" id="CT868054">
    <property type="protein sequence ID" value="CAK67825.1"/>
    <property type="molecule type" value="Genomic_DNA"/>
</dbReference>
<organism evidence="3 4">
    <name type="scientific">Paramecium tetraurelia</name>
    <dbReference type="NCBI Taxonomy" id="5888"/>
    <lineage>
        <taxon>Eukaryota</taxon>
        <taxon>Sar</taxon>
        <taxon>Alveolata</taxon>
        <taxon>Ciliophora</taxon>
        <taxon>Intramacronucleata</taxon>
        <taxon>Oligohymenophorea</taxon>
        <taxon>Peniculida</taxon>
        <taxon>Parameciidae</taxon>
        <taxon>Paramecium</taxon>
    </lineage>
</organism>
<dbReference type="SUPFAM" id="SSF54001">
    <property type="entry name" value="Cysteine proteinases"/>
    <property type="match status" value="1"/>
</dbReference>
<evidence type="ECO:0000313" key="3">
    <source>
        <dbReference type="EMBL" id="CAK67825.1"/>
    </source>
</evidence>
<dbReference type="GeneID" id="5021007"/>
<dbReference type="InterPro" id="IPR006569">
    <property type="entry name" value="CID_dom"/>
</dbReference>
<dbReference type="Pfam" id="PF05708">
    <property type="entry name" value="Peptidase_C92"/>
    <property type="match status" value="1"/>
</dbReference>
<dbReference type="Gene3D" id="3.90.1720.10">
    <property type="entry name" value="endopeptidase domain like (from Nostoc punctiforme)"/>
    <property type="match status" value="1"/>
</dbReference>
<evidence type="ECO:0000259" key="2">
    <source>
        <dbReference type="PROSITE" id="PS51391"/>
    </source>
</evidence>
<dbReference type="RefSeq" id="XP_001435222.1">
    <property type="nucleotide sequence ID" value="XM_001435185.1"/>
</dbReference>
<keyword evidence="4" id="KW-1185">Reference proteome</keyword>
<dbReference type="SMART" id="SM00582">
    <property type="entry name" value="RPR"/>
    <property type="match status" value="1"/>
</dbReference>
<dbReference type="OrthoDB" id="289113at2759"/>
<proteinExistence type="predicted"/>
<dbReference type="Gene3D" id="2.30.29.30">
    <property type="entry name" value="Pleckstrin-homology domain (PH domain)/Phosphotyrosine-binding domain (PTB)"/>
    <property type="match status" value="1"/>
</dbReference>
<dbReference type="Gene3D" id="1.25.40.90">
    <property type="match status" value="1"/>
</dbReference>
<sequence length="645" mass="76172">MDLNQLECLLQQLTEAKDQIIKTANYCSFYPESAQQIASMIENEFTQTRKDKKRIFLFLIHQIILDESQKKRQDNPFLKAFGGKLKKLLGDFCIVDDIKDLESAYTMIKRWERDQIFHPQFIQKLRSILQPKYDQLKQQQETFNALNQTDASANKVLQHNIQTVQVWKLVYNNSKSNSHTKYISIFNSQQILIVRLQNSIAIMISLMRRQHQIRTYKLLFKKGKCAESNQSRALFTCSNTILKRLSREKTCNLNFTKECKRRSINTRRRRKSGEQLYFKQMLEQRLRSISVQNQQNPLIDCYFRSECSPERLKRKSQKSQQSIILTSPIRCIERNNADDFEIYLDGNQTVKEGWLYQSKRVYVQLTRQSIKEYNDEQKQQFIRVLSLKEFEFVVEQERQLIKITFTHLKQTILYQAKDVVEAKMWVNSLNVVFDKHRNYPKNRLQLQEVPRYLGVEVISEESFLRIVESGDLLLFETNNTGAKLQRIFTNTKYDHVAIAIKMANKYLFIFDANADTGVTFLEWSQFIEVNDLYEKLAIRKLMNVNRAEIEKKMIEFLQQVHGKKYEVTLSKLFRQKSQSPSKKNDTYFCSELVAKAYKKCGLLESDKACSSFWPVEFTKPLKFSKEALITDDIVVILKKHLAIKS</sequence>
<accession>A0CAK8</accession>
<dbReference type="PROSITE" id="PS50003">
    <property type="entry name" value="PH_DOMAIN"/>
    <property type="match status" value="1"/>
</dbReference>
<dbReference type="InParanoid" id="A0CAK8"/>
<dbReference type="PANTHER" id="PTHR47112:SF1">
    <property type="entry name" value="PX DOMAIN-CONTAINING PROTEIN"/>
    <property type="match status" value="1"/>
</dbReference>
<dbReference type="Proteomes" id="UP000000600">
    <property type="component" value="Unassembled WGS sequence"/>
</dbReference>
<dbReference type="HOGENOM" id="CLU_424835_0_0_1"/>
<dbReference type="PROSITE" id="PS51391">
    <property type="entry name" value="CID"/>
    <property type="match status" value="1"/>
</dbReference>
<dbReference type="KEGG" id="ptm:GSPATT00036605001"/>
<dbReference type="InterPro" id="IPR038765">
    <property type="entry name" value="Papain-like_cys_pep_sf"/>
</dbReference>
<gene>
    <name evidence="3" type="ORF">GSPATT00036605001</name>
</gene>
<dbReference type="SMART" id="SM00233">
    <property type="entry name" value="PH"/>
    <property type="match status" value="1"/>
</dbReference>
<feature type="domain" description="PH" evidence="1">
    <location>
        <begin position="348"/>
        <end position="434"/>
    </location>
</feature>
<name>A0CAK8_PARTE</name>
<dbReference type="AlphaFoldDB" id="A0CAK8"/>
<dbReference type="InterPro" id="IPR001849">
    <property type="entry name" value="PH_domain"/>
</dbReference>
<dbReference type="InterPro" id="IPR008942">
    <property type="entry name" value="ENTH_VHS"/>
</dbReference>
<feature type="domain" description="CID" evidence="2">
    <location>
        <begin position="1"/>
        <end position="133"/>
    </location>
</feature>
<dbReference type="Pfam" id="PF04818">
    <property type="entry name" value="CID"/>
    <property type="match status" value="1"/>
</dbReference>
<dbReference type="SUPFAM" id="SSF50729">
    <property type="entry name" value="PH domain-like"/>
    <property type="match status" value="1"/>
</dbReference>
<protein>
    <recommendedName>
        <fullName evidence="5">CID domain-containing protein</fullName>
    </recommendedName>
</protein>
<dbReference type="InterPro" id="IPR011993">
    <property type="entry name" value="PH-like_dom_sf"/>
</dbReference>
<dbReference type="PANTHER" id="PTHR47112">
    <property type="entry name" value="PX DOMAIN-CONTAINING PROTEIN"/>
    <property type="match status" value="1"/>
</dbReference>
<evidence type="ECO:0008006" key="5">
    <source>
        <dbReference type="Google" id="ProtNLM"/>
    </source>
</evidence>
<evidence type="ECO:0000313" key="4">
    <source>
        <dbReference type="Proteomes" id="UP000000600"/>
    </source>
</evidence>
<dbReference type="InterPro" id="IPR024453">
    <property type="entry name" value="Peptidase_C92"/>
</dbReference>
<reference evidence="3 4" key="1">
    <citation type="journal article" date="2006" name="Nature">
        <title>Global trends of whole-genome duplications revealed by the ciliate Paramecium tetraurelia.</title>
        <authorList>
            <consortium name="Genoscope"/>
            <person name="Aury J.-M."/>
            <person name="Jaillon O."/>
            <person name="Duret L."/>
            <person name="Noel B."/>
            <person name="Jubin C."/>
            <person name="Porcel B.M."/>
            <person name="Segurens B."/>
            <person name="Daubin V."/>
            <person name="Anthouard V."/>
            <person name="Aiach N."/>
            <person name="Arnaiz O."/>
            <person name="Billaut A."/>
            <person name="Beisson J."/>
            <person name="Blanc I."/>
            <person name="Bouhouche K."/>
            <person name="Camara F."/>
            <person name="Duharcourt S."/>
            <person name="Guigo R."/>
            <person name="Gogendeau D."/>
            <person name="Katinka M."/>
            <person name="Keller A.-M."/>
            <person name="Kissmehl R."/>
            <person name="Klotz C."/>
            <person name="Koll F."/>
            <person name="Le Moue A."/>
            <person name="Lepere C."/>
            <person name="Malinsky S."/>
            <person name="Nowacki M."/>
            <person name="Nowak J.K."/>
            <person name="Plattner H."/>
            <person name="Poulain J."/>
            <person name="Ruiz F."/>
            <person name="Serrano V."/>
            <person name="Zagulski M."/>
            <person name="Dessen P."/>
            <person name="Betermier M."/>
            <person name="Weissenbach J."/>
            <person name="Scarpelli C."/>
            <person name="Schachter V."/>
            <person name="Sperling L."/>
            <person name="Meyer E."/>
            <person name="Cohen J."/>
            <person name="Wincker P."/>
        </authorList>
    </citation>
    <scope>NUCLEOTIDE SEQUENCE [LARGE SCALE GENOMIC DNA]</scope>
    <source>
        <strain evidence="3 4">Stock d4-2</strain>
    </source>
</reference>